<protein>
    <recommendedName>
        <fullName evidence="4">Secreted protein</fullName>
    </recommendedName>
</protein>
<feature type="transmembrane region" description="Helical" evidence="1">
    <location>
        <begin position="85"/>
        <end position="108"/>
    </location>
</feature>
<name>A0ABR2A692_9ROSI</name>
<evidence type="ECO:0000256" key="1">
    <source>
        <dbReference type="SAM" id="Phobius"/>
    </source>
</evidence>
<dbReference type="Proteomes" id="UP001396334">
    <property type="component" value="Unassembled WGS sequence"/>
</dbReference>
<dbReference type="EMBL" id="JBBPBN010000347">
    <property type="protein sequence ID" value="KAK8488491.1"/>
    <property type="molecule type" value="Genomic_DNA"/>
</dbReference>
<keyword evidence="1" id="KW-0812">Transmembrane</keyword>
<keyword evidence="1" id="KW-1133">Transmembrane helix</keyword>
<gene>
    <name evidence="2" type="ORF">V6N11_045054</name>
</gene>
<reference evidence="2 3" key="1">
    <citation type="journal article" date="2024" name="G3 (Bethesda)">
        <title>Genome assembly of Hibiscus sabdariffa L. provides insights into metabolisms of medicinal natural products.</title>
        <authorList>
            <person name="Kim T."/>
        </authorList>
    </citation>
    <scope>NUCLEOTIDE SEQUENCE [LARGE SCALE GENOMIC DNA]</scope>
    <source>
        <strain evidence="2">TK-2024</strain>
        <tissue evidence="2">Old leaves</tissue>
    </source>
</reference>
<organism evidence="2 3">
    <name type="scientific">Hibiscus sabdariffa</name>
    <name type="common">roselle</name>
    <dbReference type="NCBI Taxonomy" id="183260"/>
    <lineage>
        <taxon>Eukaryota</taxon>
        <taxon>Viridiplantae</taxon>
        <taxon>Streptophyta</taxon>
        <taxon>Embryophyta</taxon>
        <taxon>Tracheophyta</taxon>
        <taxon>Spermatophyta</taxon>
        <taxon>Magnoliopsida</taxon>
        <taxon>eudicotyledons</taxon>
        <taxon>Gunneridae</taxon>
        <taxon>Pentapetalae</taxon>
        <taxon>rosids</taxon>
        <taxon>malvids</taxon>
        <taxon>Malvales</taxon>
        <taxon>Malvaceae</taxon>
        <taxon>Malvoideae</taxon>
        <taxon>Hibiscus</taxon>
    </lineage>
</organism>
<accession>A0ABR2A692</accession>
<evidence type="ECO:0000313" key="3">
    <source>
        <dbReference type="Proteomes" id="UP001396334"/>
    </source>
</evidence>
<evidence type="ECO:0000313" key="2">
    <source>
        <dbReference type="EMBL" id="KAK8488491.1"/>
    </source>
</evidence>
<comment type="caution">
    <text evidence="2">The sequence shown here is derived from an EMBL/GenBank/DDBJ whole genome shotgun (WGS) entry which is preliminary data.</text>
</comment>
<sequence>MFLLVQSVRAASRCLSVLSSFNFSFLGFISDLVAEIQVSAFVIPNKMRSRLTALFSSDLILDDPTTTADSAVSRLTITVSTRSRIIVIVLFPHLGFLPIFYSGLFPIWNSGLFSDWCMKISR</sequence>
<keyword evidence="3" id="KW-1185">Reference proteome</keyword>
<keyword evidence="1" id="KW-0472">Membrane</keyword>
<evidence type="ECO:0008006" key="4">
    <source>
        <dbReference type="Google" id="ProtNLM"/>
    </source>
</evidence>
<proteinExistence type="predicted"/>